<evidence type="ECO:0000313" key="1">
    <source>
        <dbReference type="EMBL" id="MBD8868091.1"/>
    </source>
</evidence>
<sequence>MQSVPRLPRGGVIVLDARGDDRALRVTWHHEADLVVLSLWRENVCTGSFRLAVDEVPDLIDALRAGLGATYDATRSPAS</sequence>
<dbReference type="Proteomes" id="UP000616839">
    <property type="component" value="Unassembled WGS sequence"/>
</dbReference>
<proteinExistence type="predicted"/>
<dbReference type="RefSeq" id="WP_192139459.1">
    <property type="nucleotide sequence ID" value="NZ_JACYXZ010000001.1"/>
</dbReference>
<comment type="caution">
    <text evidence="1">The sequence shown here is derived from an EMBL/GenBank/DDBJ whole genome shotgun (WGS) entry which is preliminary data.</text>
</comment>
<evidence type="ECO:0000313" key="2">
    <source>
        <dbReference type="Proteomes" id="UP000616839"/>
    </source>
</evidence>
<organism evidence="1 2">
    <name type="scientific">Nocardioides donggukensis</name>
    <dbReference type="NCBI Taxonomy" id="2774019"/>
    <lineage>
        <taxon>Bacteria</taxon>
        <taxon>Bacillati</taxon>
        <taxon>Actinomycetota</taxon>
        <taxon>Actinomycetes</taxon>
        <taxon>Propionibacteriales</taxon>
        <taxon>Nocardioidaceae</taxon>
        <taxon>Nocardioides</taxon>
    </lineage>
</organism>
<keyword evidence="2" id="KW-1185">Reference proteome</keyword>
<dbReference type="EMBL" id="JACYXZ010000001">
    <property type="protein sequence ID" value="MBD8868091.1"/>
    <property type="molecule type" value="Genomic_DNA"/>
</dbReference>
<protein>
    <submittedName>
        <fullName evidence="1">Uncharacterized protein</fullName>
    </submittedName>
</protein>
<gene>
    <name evidence="1" type="ORF">IE331_00490</name>
</gene>
<accession>A0A927K580</accession>
<reference evidence="1" key="1">
    <citation type="submission" date="2020-09" db="EMBL/GenBank/DDBJ databases">
        <title>Nocardioides sp. strain MJB4 16S ribosomal RNA gene Genome sequencing and assembly.</title>
        <authorList>
            <person name="Kim I."/>
        </authorList>
    </citation>
    <scope>NUCLEOTIDE SEQUENCE</scope>
    <source>
        <strain evidence="1">MJB4</strain>
    </source>
</reference>
<dbReference type="AlphaFoldDB" id="A0A927K580"/>
<name>A0A927K580_9ACTN</name>